<gene>
    <name evidence="3" type="ORF">QYE76_069624</name>
</gene>
<evidence type="ECO:0000313" key="4">
    <source>
        <dbReference type="Proteomes" id="UP001231189"/>
    </source>
</evidence>
<dbReference type="Gene3D" id="3.40.1000.30">
    <property type="match status" value="1"/>
</dbReference>
<feature type="region of interest" description="Disordered" evidence="1">
    <location>
        <begin position="1"/>
        <end position="31"/>
    </location>
</feature>
<proteinExistence type="predicted"/>
<dbReference type="AlphaFoldDB" id="A0AAD8SHN2"/>
<dbReference type="CDD" id="cd22165">
    <property type="entry name" value="F-box_AtSKIP22-like"/>
    <property type="match status" value="1"/>
</dbReference>
<keyword evidence="4" id="KW-1185">Reference proteome</keyword>
<sequence>MGPFGFRAPGPGRLASHPVTSSTRSQNHRSHRLLKPFPAWKQIAVFPGTLIRAVSTGGQIAVFFQICREGGGSSSLPQALHLEPVLSPLPRSPQLDPSLPMASDLPDAAMAEPVAATKSSSSFVIAALKREMEAENASGAEGTAIHRLALALQAALIDAGFLAANPPGSRLGLLKNSVSGASSTLTAKYTLPEFVAMLPEAEQGKIVVLNYSLMPNFVTIYACVPGSQSQVLRLCLELPKLAPLLYLDSSNAVGAVEEKEVLQLWRVLKDELCLPLMISLCQLNGLSLPPCLMALPDELKDKVLELLPGVDLAKVQCTCKELKDLAADNDLWERKFVMELNTLGDGSRWGRNWKKWFEVAWTRKAANSTRQRKRPRPSFTDYGWDSSPPSPRTNLFPVIHDDFDYPDCSGLYMDYGWGNSPPSLPNFLTIEDEMDRLPYTTYWA</sequence>
<accession>A0AAD8SHN2</accession>
<evidence type="ECO:0000313" key="3">
    <source>
        <dbReference type="EMBL" id="KAK1651819.1"/>
    </source>
</evidence>
<feature type="compositionally biased region" description="Low complexity" evidence="1">
    <location>
        <begin position="1"/>
        <end position="13"/>
    </location>
</feature>
<organism evidence="3 4">
    <name type="scientific">Lolium multiflorum</name>
    <name type="common">Italian ryegrass</name>
    <name type="synonym">Lolium perenne subsp. multiflorum</name>
    <dbReference type="NCBI Taxonomy" id="4521"/>
    <lineage>
        <taxon>Eukaryota</taxon>
        <taxon>Viridiplantae</taxon>
        <taxon>Streptophyta</taxon>
        <taxon>Embryophyta</taxon>
        <taxon>Tracheophyta</taxon>
        <taxon>Spermatophyta</taxon>
        <taxon>Magnoliopsida</taxon>
        <taxon>Liliopsida</taxon>
        <taxon>Poales</taxon>
        <taxon>Poaceae</taxon>
        <taxon>BOP clade</taxon>
        <taxon>Pooideae</taxon>
        <taxon>Poodae</taxon>
        <taxon>Poeae</taxon>
        <taxon>Poeae Chloroplast Group 2 (Poeae type)</taxon>
        <taxon>Loliodinae</taxon>
        <taxon>Loliinae</taxon>
        <taxon>Lolium</taxon>
    </lineage>
</organism>
<dbReference type="SMART" id="SM00256">
    <property type="entry name" value="FBOX"/>
    <property type="match status" value="1"/>
</dbReference>
<reference evidence="3" key="1">
    <citation type="submission" date="2023-07" db="EMBL/GenBank/DDBJ databases">
        <title>A chromosome-level genome assembly of Lolium multiflorum.</title>
        <authorList>
            <person name="Chen Y."/>
            <person name="Copetti D."/>
            <person name="Kolliker R."/>
            <person name="Studer B."/>
        </authorList>
    </citation>
    <scope>NUCLEOTIDE SEQUENCE</scope>
    <source>
        <strain evidence="3">02402/16</strain>
        <tissue evidence="3">Leaf</tissue>
    </source>
</reference>
<comment type="caution">
    <text evidence="3">The sequence shown here is derived from an EMBL/GenBank/DDBJ whole genome shotgun (WGS) entry which is preliminary data.</text>
</comment>
<dbReference type="InterPro" id="IPR036047">
    <property type="entry name" value="F-box-like_dom_sf"/>
</dbReference>
<dbReference type="Gene3D" id="1.20.1280.50">
    <property type="match status" value="1"/>
</dbReference>
<feature type="region of interest" description="Disordered" evidence="1">
    <location>
        <begin position="368"/>
        <end position="388"/>
    </location>
</feature>
<name>A0AAD8SHN2_LOLMU</name>
<dbReference type="PANTHER" id="PTHR47602">
    <property type="entry name" value="F-BOX PROTEIN SKIP22"/>
    <property type="match status" value="1"/>
</dbReference>
<feature type="domain" description="F-box" evidence="2">
    <location>
        <begin position="289"/>
        <end position="335"/>
    </location>
</feature>
<dbReference type="PANTHER" id="PTHR47602:SF2">
    <property type="entry name" value="F-BOX PROTEIN SKIP22"/>
    <property type="match status" value="1"/>
</dbReference>
<dbReference type="EMBL" id="JAUUTY010000004">
    <property type="protein sequence ID" value="KAK1651819.1"/>
    <property type="molecule type" value="Genomic_DNA"/>
</dbReference>
<evidence type="ECO:0000259" key="2">
    <source>
        <dbReference type="PROSITE" id="PS50181"/>
    </source>
</evidence>
<dbReference type="Proteomes" id="UP001231189">
    <property type="component" value="Unassembled WGS sequence"/>
</dbReference>
<dbReference type="Pfam" id="PF12937">
    <property type="entry name" value="F-box-like"/>
    <property type="match status" value="1"/>
</dbReference>
<evidence type="ECO:0000256" key="1">
    <source>
        <dbReference type="SAM" id="MobiDB-lite"/>
    </source>
</evidence>
<dbReference type="SUPFAM" id="SSF81383">
    <property type="entry name" value="F-box domain"/>
    <property type="match status" value="1"/>
</dbReference>
<dbReference type="InterPro" id="IPR001810">
    <property type="entry name" value="F-box_dom"/>
</dbReference>
<protein>
    <recommendedName>
        <fullName evidence="2">F-box domain-containing protein</fullName>
    </recommendedName>
</protein>
<dbReference type="PROSITE" id="PS50181">
    <property type="entry name" value="FBOX"/>
    <property type="match status" value="1"/>
</dbReference>